<feature type="transmembrane region" description="Helical" evidence="1">
    <location>
        <begin position="41"/>
        <end position="59"/>
    </location>
</feature>
<keyword evidence="3" id="KW-1185">Reference proteome</keyword>
<keyword evidence="1" id="KW-0472">Membrane</keyword>
<sequence length="183" mass="21417">MNSIYLEVISETIELFQCFHRNISDRSRLASFQFHFISPKLFYFIFLMLFTLVSLSFCLKPVFFAPGMTVSPLYATIISSEKFPECEGFELNHTKLWPVKKEMNECVSAIVDTVYHPENDTFSHPDGVLIETDPISKANPGQFLKWHNNTWTVFYDWTLYYLGIQNTFEELKNSIEKAGFFFL</sequence>
<dbReference type="GeneID" id="94828574"/>
<dbReference type="AlphaFoldDB" id="A0A1J4JU42"/>
<comment type="caution">
    <text evidence="2">The sequence shown here is derived from an EMBL/GenBank/DDBJ whole genome shotgun (WGS) entry which is preliminary data.</text>
</comment>
<protein>
    <submittedName>
        <fullName evidence="2">Uncharacterized protein</fullName>
    </submittedName>
</protein>
<gene>
    <name evidence="2" type="ORF">TRFO_07746</name>
</gene>
<reference evidence="2" key="1">
    <citation type="submission" date="2016-10" db="EMBL/GenBank/DDBJ databases">
        <authorList>
            <person name="Benchimol M."/>
            <person name="Almeida L.G."/>
            <person name="Vasconcelos A.T."/>
            <person name="Perreira-Neves A."/>
            <person name="Rosa I.A."/>
            <person name="Tasca T."/>
            <person name="Bogo M.R."/>
            <person name="de Souza W."/>
        </authorList>
    </citation>
    <scope>NUCLEOTIDE SEQUENCE [LARGE SCALE GENOMIC DNA]</scope>
    <source>
        <strain evidence="2">K</strain>
    </source>
</reference>
<name>A0A1J4JU42_9EUKA</name>
<dbReference type="RefSeq" id="XP_068353909.1">
    <property type="nucleotide sequence ID" value="XM_068493870.1"/>
</dbReference>
<dbReference type="Proteomes" id="UP000179807">
    <property type="component" value="Unassembled WGS sequence"/>
</dbReference>
<evidence type="ECO:0000313" key="3">
    <source>
        <dbReference type="Proteomes" id="UP000179807"/>
    </source>
</evidence>
<dbReference type="EMBL" id="MLAK01000938">
    <property type="protein sequence ID" value="OHT00773.1"/>
    <property type="molecule type" value="Genomic_DNA"/>
</dbReference>
<dbReference type="OrthoDB" id="190846at2759"/>
<keyword evidence="1" id="KW-1133">Transmembrane helix</keyword>
<accession>A0A1J4JU42</accession>
<evidence type="ECO:0000256" key="1">
    <source>
        <dbReference type="SAM" id="Phobius"/>
    </source>
</evidence>
<keyword evidence="1" id="KW-0812">Transmembrane</keyword>
<dbReference type="VEuPathDB" id="TrichDB:TRFO_07746"/>
<organism evidence="2 3">
    <name type="scientific">Tritrichomonas foetus</name>
    <dbReference type="NCBI Taxonomy" id="1144522"/>
    <lineage>
        <taxon>Eukaryota</taxon>
        <taxon>Metamonada</taxon>
        <taxon>Parabasalia</taxon>
        <taxon>Tritrichomonadida</taxon>
        <taxon>Tritrichomonadidae</taxon>
        <taxon>Tritrichomonas</taxon>
    </lineage>
</organism>
<evidence type="ECO:0000313" key="2">
    <source>
        <dbReference type="EMBL" id="OHT00773.1"/>
    </source>
</evidence>
<proteinExistence type="predicted"/>